<name>A0ABT1EH53_9FIRM</name>
<dbReference type="Pfam" id="PF01584">
    <property type="entry name" value="CheW"/>
    <property type="match status" value="1"/>
</dbReference>
<dbReference type="SMART" id="SM00260">
    <property type="entry name" value="CheW"/>
    <property type="match status" value="1"/>
</dbReference>
<evidence type="ECO:0000259" key="1">
    <source>
        <dbReference type="PROSITE" id="PS50851"/>
    </source>
</evidence>
<dbReference type="PANTHER" id="PTHR22617">
    <property type="entry name" value="CHEMOTAXIS SENSOR HISTIDINE KINASE-RELATED"/>
    <property type="match status" value="1"/>
</dbReference>
<dbReference type="PANTHER" id="PTHR22617:SF23">
    <property type="entry name" value="CHEMOTAXIS PROTEIN CHEW"/>
    <property type="match status" value="1"/>
</dbReference>
<dbReference type="RefSeq" id="WP_262068014.1">
    <property type="nucleotide sequence ID" value="NZ_JAMXOC010000002.1"/>
</dbReference>
<dbReference type="InterPro" id="IPR036061">
    <property type="entry name" value="CheW-like_dom_sf"/>
</dbReference>
<keyword evidence="3" id="KW-1185">Reference proteome</keyword>
<dbReference type="Gene3D" id="2.40.50.180">
    <property type="entry name" value="CheA-289, Domain 4"/>
    <property type="match status" value="1"/>
</dbReference>
<organism evidence="2 3">
    <name type="scientific">Ohessyouella blattaphilus</name>
    <dbReference type="NCBI Taxonomy" id="2949333"/>
    <lineage>
        <taxon>Bacteria</taxon>
        <taxon>Bacillati</taxon>
        <taxon>Bacillota</taxon>
        <taxon>Clostridia</taxon>
        <taxon>Lachnospirales</taxon>
        <taxon>Lachnospiraceae</taxon>
        <taxon>Ohessyouella</taxon>
    </lineage>
</organism>
<gene>
    <name evidence="2" type="ORF">NK118_02470</name>
</gene>
<comment type="caution">
    <text evidence="2">The sequence shown here is derived from an EMBL/GenBank/DDBJ whole genome shotgun (WGS) entry which is preliminary data.</text>
</comment>
<dbReference type="Proteomes" id="UP001523565">
    <property type="component" value="Unassembled WGS sequence"/>
</dbReference>
<dbReference type="Gene3D" id="2.30.30.40">
    <property type="entry name" value="SH3 Domains"/>
    <property type="match status" value="1"/>
</dbReference>
<proteinExistence type="predicted"/>
<dbReference type="SUPFAM" id="SSF50341">
    <property type="entry name" value="CheW-like"/>
    <property type="match status" value="1"/>
</dbReference>
<protein>
    <submittedName>
        <fullName evidence="2">Chemotaxis protein CheW</fullName>
    </submittedName>
</protein>
<dbReference type="InterPro" id="IPR002545">
    <property type="entry name" value="CheW-lke_dom"/>
</dbReference>
<evidence type="ECO:0000313" key="2">
    <source>
        <dbReference type="EMBL" id="MCP1109107.1"/>
    </source>
</evidence>
<dbReference type="InterPro" id="IPR039315">
    <property type="entry name" value="CheW"/>
</dbReference>
<dbReference type="EMBL" id="JAMZFV010000002">
    <property type="protein sequence ID" value="MCP1109107.1"/>
    <property type="molecule type" value="Genomic_DNA"/>
</dbReference>
<feature type="domain" description="CheW-like" evidence="1">
    <location>
        <begin position="1"/>
        <end position="139"/>
    </location>
</feature>
<sequence length="141" mass="15514">MKSYLTFTTDNLTFAVATDYVVEIITNYQIRTVPKSPNFISGIINLRGQIIPVMDMRLRLGKDFLPYTEATCIVILDIDNELIGLAVDTVLQVQDLDDTAVSPLPTPKSEELANQLLTIATDKVALILDAASLLEVDTQGE</sequence>
<reference evidence="2 3" key="1">
    <citation type="journal article" date="2022" name="Genome Biol. Evol.">
        <title>Host diet, physiology and behaviors set the stage for Lachnospiraceae cladogenesis.</title>
        <authorList>
            <person name="Vera-Ponce De Leon A."/>
            <person name="Schneider M."/>
            <person name="Jahnes B.C."/>
            <person name="Sadowski V."/>
            <person name="Camuy-Velez L.A."/>
            <person name="Duan J."/>
            <person name="Sabree Z.L."/>
        </authorList>
    </citation>
    <scope>NUCLEOTIDE SEQUENCE [LARGE SCALE GENOMIC DNA]</scope>
    <source>
        <strain evidence="2 3">PAL227</strain>
    </source>
</reference>
<accession>A0ABT1EH53</accession>
<evidence type="ECO:0000313" key="3">
    <source>
        <dbReference type="Proteomes" id="UP001523565"/>
    </source>
</evidence>
<dbReference type="PROSITE" id="PS50851">
    <property type="entry name" value="CHEW"/>
    <property type="match status" value="1"/>
</dbReference>